<dbReference type="RefSeq" id="XP_002682387.1">
    <property type="nucleotide sequence ID" value="XM_002682341.2"/>
</dbReference>
<evidence type="ECO:0000256" key="4">
    <source>
        <dbReference type="ARBA" id="ARBA00022768"/>
    </source>
</evidence>
<dbReference type="Pfam" id="PF03764">
    <property type="entry name" value="EFG_IV"/>
    <property type="match status" value="1"/>
</dbReference>
<dbReference type="Pfam" id="PF00009">
    <property type="entry name" value="GTP_EFTU"/>
    <property type="match status" value="1"/>
</dbReference>
<dbReference type="SUPFAM" id="SSF50447">
    <property type="entry name" value="Translation proteins"/>
    <property type="match status" value="1"/>
</dbReference>
<dbReference type="InterPro" id="IPR000640">
    <property type="entry name" value="EFG_V-like"/>
</dbReference>
<dbReference type="eggNOG" id="KOG0469">
    <property type="taxonomic scope" value="Eukaryota"/>
</dbReference>
<dbReference type="InterPro" id="IPR041095">
    <property type="entry name" value="EFG_II"/>
</dbReference>
<keyword evidence="3" id="KW-0547">Nucleotide-binding</keyword>
<dbReference type="Gene3D" id="2.40.30.10">
    <property type="entry name" value="Translation factors"/>
    <property type="match status" value="1"/>
</dbReference>
<dbReference type="EMBL" id="GG738847">
    <property type="protein sequence ID" value="EFC49643.1"/>
    <property type="molecule type" value="Genomic_DNA"/>
</dbReference>
<dbReference type="SUPFAM" id="SSF52540">
    <property type="entry name" value="P-loop containing nucleoside triphosphate hydrolases"/>
    <property type="match status" value="1"/>
</dbReference>
<dbReference type="AlphaFoldDB" id="D2V030"/>
<evidence type="ECO:0000256" key="1">
    <source>
        <dbReference type="ARBA" id="ARBA00004496"/>
    </source>
</evidence>
<protein>
    <submittedName>
        <fullName evidence="9">Predicted protein</fullName>
    </submittedName>
</protein>
<dbReference type="Pfam" id="PF14492">
    <property type="entry name" value="EFG_III"/>
    <property type="match status" value="1"/>
</dbReference>
<dbReference type="GeneID" id="8855264"/>
<dbReference type="InterPro" id="IPR014721">
    <property type="entry name" value="Ribsml_uS5_D2-typ_fold_subgr"/>
</dbReference>
<reference evidence="9 10" key="1">
    <citation type="journal article" date="2010" name="Cell">
        <title>The genome of Naegleria gruberi illuminates early eukaryotic versatility.</title>
        <authorList>
            <person name="Fritz-Laylin L.K."/>
            <person name="Prochnik S.E."/>
            <person name="Ginger M.L."/>
            <person name="Dacks J.B."/>
            <person name="Carpenter M.L."/>
            <person name="Field M.C."/>
            <person name="Kuo A."/>
            <person name="Paredez A."/>
            <person name="Chapman J."/>
            <person name="Pham J."/>
            <person name="Shu S."/>
            <person name="Neupane R."/>
            <person name="Cipriano M."/>
            <person name="Mancuso J."/>
            <person name="Tu H."/>
            <person name="Salamov A."/>
            <person name="Lindquist E."/>
            <person name="Shapiro H."/>
            <person name="Lucas S."/>
            <person name="Grigoriev I.V."/>
            <person name="Cande W.Z."/>
            <person name="Fulton C."/>
            <person name="Rokhsar D.S."/>
            <person name="Dawson S.C."/>
        </authorList>
    </citation>
    <scope>NUCLEOTIDE SEQUENCE [LARGE SCALE GENOMIC DNA]</scope>
    <source>
        <strain evidence="9 10">NEG-M</strain>
    </source>
</reference>
<dbReference type="Gene3D" id="3.30.70.240">
    <property type="match status" value="1"/>
</dbReference>
<name>D2V030_NAEGR</name>
<gene>
    <name evidence="9" type="ORF">NAEGRDRAFT_395</name>
</gene>
<dbReference type="GO" id="GO:0005525">
    <property type="term" value="F:GTP binding"/>
    <property type="evidence" value="ECO:0007669"/>
    <property type="project" value="UniProtKB-KW"/>
</dbReference>
<dbReference type="SMART" id="SM00889">
    <property type="entry name" value="EFG_IV"/>
    <property type="match status" value="1"/>
</dbReference>
<dbReference type="InterPro" id="IPR000795">
    <property type="entry name" value="T_Tr_GTP-bd_dom"/>
</dbReference>
<evidence type="ECO:0000256" key="6">
    <source>
        <dbReference type="ARBA" id="ARBA00023134"/>
    </source>
</evidence>
<keyword evidence="6" id="KW-0342">GTP-binding</keyword>
<feature type="non-terminal residue" evidence="9">
    <location>
        <position position="1"/>
    </location>
</feature>
<evidence type="ECO:0000313" key="10">
    <source>
        <dbReference type="Proteomes" id="UP000006671"/>
    </source>
</evidence>
<keyword evidence="5" id="KW-0648">Protein biosynthesis</keyword>
<dbReference type="VEuPathDB" id="AmoebaDB:NAEGRDRAFT_395"/>
<dbReference type="GO" id="GO:0003924">
    <property type="term" value="F:GTPase activity"/>
    <property type="evidence" value="ECO:0007669"/>
    <property type="project" value="InterPro"/>
</dbReference>
<dbReference type="KEGG" id="ngr:NAEGRDRAFT_395"/>
<dbReference type="GO" id="GO:1990904">
    <property type="term" value="C:ribonucleoprotein complex"/>
    <property type="evidence" value="ECO:0007669"/>
    <property type="project" value="TreeGrafter"/>
</dbReference>
<dbReference type="InterPro" id="IPR020568">
    <property type="entry name" value="Ribosomal_Su5_D2-typ_SF"/>
</dbReference>
<dbReference type="Gene3D" id="3.30.230.10">
    <property type="match status" value="1"/>
</dbReference>
<evidence type="ECO:0000259" key="8">
    <source>
        <dbReference type="SMART" id="SM00889"/>
    </source>
</evidence>
<dbReference type="GO" id="GO:0003746">
    <property type="term" value="F:translation elongation factor activity"/>
    <property type="evidence" value="ECO:0007669"/>
    <property type="project" value="UniProtKB-KW"/>
</dbReference>
<organism evidence="10">
    <name type="scientific">Naegleria gruberi</name>
    <name type="common">Amoeba</name>
    <dbReference type="NCBI Taxonomy" id="5762"/>
    <lineage>
        <taxon>Eukaryota</taxon>
        <taxon>Discoba</taxon>
        <taxon>Heterolobosea</taxon>
        <taxon>Tetramitia</taxon>
        <taxon>Eutetramitia</taxon>
        <taxon>Vahlkampfiidae</taxon>
        <taxon>Naegleria</taxon>
    </lineage>
</organism>
<accession>D2V030</accession>
<keyword evidence="4" id="KW-0251">Elongation factor</keyword>
<dbReference type="FunFam" id="3.30.70.870:FF:000002">
    <property type="entry name" value="Translation elongation factor 2"/>
    <property type="match status" value="1"/>
</dbReference>
<proteinExistence type="predicted"/>
<dbReference type="GO" id="GO:0005829">
    <property type="term" value="C:cytosol"/>
    <property type="evidence" value="ECO:0007669"/>
    <property type="project" value="TreeGrafter"/>
</dbReference>
<dbReference type="SMART" id="SM00838">
    <property type="entry name" value="EFG_C"/>
    <property type="match status" value="1"/>
</dbReference>
<dbReference type="InterPro" id="IPR035647">
    <property type="entry name" value="EFG_III/V"/>
</dbReference>
<sequence>INILDCPGRLELTSEVNTSLRLSDGCLLVVNLEGYNSLGYHSEMVLRQAITEKLGFILMINKLEVLLLRNEFSLEEIYQCMLRIIESVNVVICTYAEQPEQIYPQNGHVAFGSALGGWAFNLHDFAKFYSKKFGMDVNVVAEKLWGDNYFDAESGKWLKDSKQDSLERGFCQFVLKPIQKVLQTLYENASPTLEELLNPFGISISSEENELELTESVMKRWLPASKTILNMIYQQLPSPEKAQPRRVENIYTGTLTDTFGTAIKDCDPDGPLMMHITKSEIIDGIVYSVGRIFSGKLNIETPIRILGPKNVFEEKTVTGIVKINGSIVEPIEEATCGSIVGLIGIEKFLTCSGATISESSNLEAESFAELKLPHSMISYSVEPEKQANLPQLIKGMELICKCDPLMKFSLDEYTGEKVLSVVSEVHLHSILSQFKQIHPSIEIQVEEPIVRLLESITVESHRETLAKSPNKHNRFFMKAEPLQEELSNEIERGLVPENNRARYLSDQFGWSLEDAGKIWTFGPDANSPNVLVNQTKGVMNLNEMKDNSISAFKFAMSEGPVCGESVRGVRINLKDVCMNSDSIHRGAGQIIPTVRRCCHACILDSEPTLLEPILLGEFKCKESDLGTLYSTLNRRRGIIFEQTEWHSDIQVKGYVPISEYFGIHDILIGNGIFSQFIFDYWQPIIGSTDRFTELVNKIRIRKGLSETAPTYSELADRL</sequence>
<feature type="non-terminal residue" evidence="9">
    <location>
        <position position="718"/>
    </location>
</feature>
<dbReference type="GO" id="GO:0043022">
    <property type="term" value="F:ribosome binding"/>
    <property type="evidence" value="ECO:0007669"/>
    <property type="project" value="TreeGrafter"/>
</dbReference>
<evidence type="ECO:0000256" key="5">
    <source>
        <dbReference type="ARBA" id="ARBA00022917"/>
    </source>
</evidence>
<dbReference type="Gene3D" id="3.40.50.300">
    <property type="entry name" value="P-loop containing nucleotide triphosphate hydrolases"/>
    <property type="match status" value="1"/>
</dbReference>
<evidence type="ECO:0000313" key="9">
    <source>
        <dbReference type="EMBL" id="EFC49643.1"/>
    </source>
</evidence>
<comment type="subcellular location">
    <subcellularLocation>
        <location evidence="1">Cytoplasm</location>
    </subcellularLocation>
</comment>
<feature type="domain" description="Translation elongation factor EFG/EF2" evidence="8">
    <location>
        <begin position="494"/>
        <end position="606"/>
    </location>
</feature>
<evidence type="ECO:0000256" key="2">
    <source>
        <dbReference type="ARBA" id="ARBA00022490"/>
    </source>
</evidence>
<dbReference type="SUPFAM" id="SSF54211">
    <property type="entry name" value="Ribosomal protein S5 domain 2-like"/>
    <property type="match status" value="1"/>
</dbReference>
<dbReference type="Proteomes" id="UP000006671">
    <property type="component" value="Unassembled WGS sequence"/>
</dbReference>
<dbReference type="PANTHER" id="PTHR42908">
    <property type="entry name" value="TRANSLATION ELONGATION FACTOR-RELATED"/>
    <property type="match status" value="1"/>
</dbReference>
<evidence type="ECO:0000256" key="3">
    <source>
        <dbReference type="ARBA" id="ARBA00022741"/>
    </source>
</evidence>
<keyword evidence="2" id="KW-0963">Cytoplasm</keyword>
<dbReference type="CDD" id="cd01681">
    <property type="entry name" value="aeEF2_snRNP_like_IV"/>
    <property type="match status" value="1"/>
</dbReference>
<dbReference type="InterPro" id="IPR009000">
    <property type="entry name" value="Transl_B-barrel_sf"/>
</dbReference>
<dbReference type="InParanoid" id="D2V030"/>
<feature type="domain" description="Elongation factor EFG" evidence="7">
    <location>
        <begin position="608"/>
        <end position="694"/>
    </location>
</feature>
<keyword evidence="10" id="KW-1185">Reference proteome</keyword>
<dbReference type="Gene3D" id="3.30.70.870">
    <property type="entry name" value="Elongation Factor G (Translational Gtpase), domain 3"/>
    <property type="match status" value="1"/>
</dbReference>
<evidence type="ECO:0000259" key="7">
    <source>
        <dbReference type="SMART" id="SM00838"/>
    </source>
</evidence>
<dbReference type="Gene3D" id="3.90.1430.10">
    <property type="entry name" value="Yeast translation eEF2 (G' domain)"/>
    <property type="match status" value="1"/>
</dbReference>
<dbReference type="STRING" id="5762.D2V030"/>
<dbReference type="PANTHER" id="PTHR42908:SF10">
    <property type="entry name" value="EUKARYOTIC TRANSLATION ELONGATION FACTOR 2"/>
    <property type="match status" value="1"/>
</dbReference>
<dbReference type="InterPro" id="IPR005517">
    <property type="entry name" value="Transl_elong_EFG/EF2_IV"/>
</dbReference>
<dbReference type="SUPFAM" id="SSF54980">
    <property type="entry name" value="EF-G C-terminal domain-like"/>
    <property type="match status" value="2"/>
</dbReference>
<dbReference type="InterPro" id="IPR027417">
    <property type="entry name" value="P-loop_NTPase"/>
</dbReference>